<dbReference type="CDD" id="cd07560">
    <property type="entry name" value="Peptidase_S41_CPP"/>
    <property type="match status" value="1"/>
</dbReference>
<gene>
    <name evidence="8" type="ORF">EV211_12113</name>
</gene>
<keyword evidence="6" id="KW-1133">Transmembrane helix</keyword>
<feature type="transmembrane region" description="Helical" evidence="6">
    <location>
        <begin position="9"/>
        <end position="31"/>
    </location>
</feature>
<dbReference type="GO" id="GO:0004175">
    <property type="term" value="F:endopeptidase activity"/>
    <property type="evidence" value="ECO:0007669"/>
    <property type="project" value="TreeGrafter"/>
</dbReference>
<dbReference type="CDD" id="cd06782">
    <property type="entry name" value="cpPDZ_CPP-like"/>
    <property type="match status" value="1"/>
</dbReference>
<dbReference type="Pfam" id="PF13180">
    <property type="entry name" value="PDZ_2"/>
    <property type="match status" value="1"/>
</dbReference>
<dbReference type="Gene3D" id="2.30.42.10">
    <property type="match status" value="1"/>
</dbReference>
<protein>
    <submittedName>
        <fullName evidence="8">Carboxyl-terminal processing protease</fullName>
    </submittedName>
</protein>
<dbReference type="AlphaFoldDB" id="A0A4R6Q097"/>
<evidence type="ECO:0000256" key="4">
    <source>
        <dbReference type="ARBA" id="ARBA00022825"/>
    </source>
</evidence>
<keyword evidence="9" id="KW-1185">Reference proteome</keyword>
<dbReference type="InterPro" id="IPR004447">
    <property type="entry name" value="Peptidase_S41A"/>
</dbReference>
<sequence>MIKIKKSRFVAIIAAVIIGTLLVATAGFFAVAKINDFTVVKASSYEKMKTISKDYSKLYALQTEINDNGLWKVSKAKQMNAIYKGLFNSLDDQYSTYMTKSEAEEWNSYVNGTFYGIGISYEKYGKNKYIIRKVFSDSPAQSAGLKRGDVILKVNGKVYTDVNKVKSAMRGKEGSKVKVTYSRKSATKTVTMTRAEITEDSVFSSVLKGNIGYIWISSFSENTADEFKTELKSMENKNVKGLVIDIRQNGGGYTQQGIKIADMLLPECTITYVKDRDGKKTYYNSKESCTKLKYVLLVDKNTASTSEILASAIKDNKGGKLVGTTTFGKGIIQEEYTFKDGSAFKLTIQQYFSPDGHKIHKIGVKPDYQVKLKSGSTTDYQLKKAIQLLK</sequence>
<dbReference type="InterPro" id="IPR005151">
    <property type="entry name" value="Tail-specific_protease"/>
</dbReference>
<dbReference type="PANTHER" id="PTHR32060">
    <property type="entry name" value="TAIL-SPECIFIC PROTEASE"/>
    <property type="match status" value="1"/>
</dbReference>
<keyword evidence="2 5" id="KW-0645">Protease</keyword>
<proteinExistence type="inferred from homology"/>
<dbReference type="PANTHER" id="PTHR32060:SF30">
    <property type="entry name" value="CARBOXY-TERMINAL PROCESSING PROTEASE CTPA"/>
    <property type="match status" value="1"/>
</dbReference>
<keyword evidence="6" id="KW-0472">Membrane</keyword>
<feature type="domain" description="PDZ" evidence="7">
    <location>
        <begin position="95"/>
        <end position="157"/>
    </location>
</feature>
<dbReference type="Proteomes" id="UP000295500">
    <property type="component" value="Unassembled WGS sequence"/>
</dbReference>
<dbReference type="OrthoDB" id="9812068at2"/>
<reference evidence="8 9" key="1">
    <citation type="submission" date="2019-03" db="EMBL/GenBank/DDBJ databases">
        <title>Genomic Encyclopedia of Type Strains, Phase IV (KMG-IV): sequencing the most valuable type-strain genomes for metagenomic binning, comparative biology and taxonomic classification.</title>
        <authorList>
            <person name="Goeker M."/>
        </authorList>
    </citation>
    <scope>NUCLEOTIDE SEQUENCE [LARGE SCALE GENOMIC DNA]</scope>
    <source>
        <strain evidence="8 9">DSM 28287</strain>
    </source>
</reference>
<dbReference type="RefSeq" id="WP_133528627.1">
    <property type="nucleotide sequence ID" value="NZ_SNXO01000021.1"/>
</dbReference>
<evidence type="ECO:0000256" key="2">
    <source>
        <dbReference type="ARBA" id="ARBA00022670"/>
    </source>
</evidence>
<name>A0A4R6Q097_9FIRM</name>
<dbReference type="GO" id="GO:0007165">
    <property type="term" value="P:signal transduction"/>
    <property type="evidence" value="ECO:0007669"/>
    <property type="project" value="TreeGrafter"/>
</dbReference>
<dbReference type="NCBIfam" id="TIGR00225">
    <property type="entry name" value="prc"/>
    <property type="match status" value="1"/>
</dbReference>
<evidence type="ECO:0000256" key="6">
    <source>
        <dbReference type="SAM" id="Phobius"/>
    </source>
</evidence>
<evidence type="ECO:0000256" key="5">
    <source>
        <dbReference type="RuleBase" id="RU004404"/>
    </source>
</evidence>
<dbReference type="Gene3D" id="3.30.750.44">
    <property type="match status" value="1"/>
</dbReference>
<dbReference type="InterPro" id="IPR036034">
    <property type="entry name" value="PDZ_sf"/>
</dbReference>
<evidence type="ECO:0000313" key="9">
    <source>
        <dbReference type="Proteomes" id="UP000295500"/>
    </source>
</evidence>
<keyword evidence="3 5" id="KW-0378">Hydrolase</keyword>
<dbReference type="SUPFAM" id="SSF50156">
    <property type="entry name" value="PDZ domain-like"/>
    <property type="match status" value="1"/>
</dbReference>
<dbReference type="GO" id="GO:0008236">
    <property type="term" value="F:serine-type peptidase activity"/>
    <property type="evidence" value="ECO:0007669"/>
    <property type="project" value="UniProtKB-KW"/>
</dbReference>
<comment type="similarity">
    <text evidence="1 5">Belongs to the peptidase S41A family.</text>
</comment>
<evidence type="ECO:0000256" key="1">
    <source>
        <dbReference type="ARBA" id="ARBA00009179"/>
    </source>
</evidence>
<dbReference type="Pfam" id="PF03572">
    <property type="entry name" value="Peptidase_S41"/>
    <property type="match status" value="1"/>
</dbReference>
<dbReference type="SMART" id="SM00245">
    <property type="entry name" value="TSPc"/>
    <property type="match status" value="1"/>
</dbReference>
<keyword evidence="6" id="KW-0812">Transmembrane</keyword>
<evidence type="ECO:0000256" key="3">
    <source>
        <dbReference type="ARBA" id="ARBA00022801"/>
    </source>
</evidence>
<dbReference type="GO" id="GO:0006508">
    <property type="term" value="P:proteolysis"/>
    <property type="evidence" value="ECO:0007669"/>
    <property type="project" value="UniProtKB-KW"/>
</dbReference>
<evidence type="ECO:0000313" key="8">
    <source>
        <dbReference type="EMBL" id="TDP54561.1"/>
    </source>
</evidence>
<dbReference type="GO" id="GO:0030288">
    <property type="term" value="C:outer membrane-bounded periplasmic space"/>
    <property type="evidence" value="ECO:0007669"/>
    <property type="project" value="TreeGrafter"/>
</dbReference>
<dbReference type="SMART" id="SM00228">
    <property type="entry name" value="PDZ"/>
    <property type="match status" value="1"/>
</dbReference>
<comment type="caution">
    <text evidence="8">The sequence shown here is derived from an EMBL/GenBank/DDBJ whole genome shotgun (WGS) entry which is preliminary data.</text>
</comment>
<dbReference type="SUPFAM" id="SSF52096">
    <property type="entry name" value="ClpP/crotonase"/>
    <property type="match status" value="1"/>
</dbReference>
<keyword evidence="4 5" id="KW-0720">Serine protease</keyword>
<organism evidence="8 9">
    <name type="scientific">Aminicella lysinilytica</name>
    <dbReference type="NCBI Taxonomy" id="433323"/>
    <lineage>
        <taxon>Bacteria</taxon>
        <taxon>Bacillati</taxon>
        <taxon>Bacillota</taxon>
        <taxon>Clostridia</taxon>
        <taxon>Peptostreptococcales</taxon>
        <taxon>Anaerovoracaceae</taxon>
        <taxon>Aminicella</taxon>
    </lineage>
</organism>
<evidence type="ECO:0000259" key="7">
    <source>
        <dbReference type="PROSITE" id="PS50106"/>
    </source>
</evidence>
<dbReference type="InterPro" id="IPR029045">
    <property type="entry name" value="ClpP/crotonase-like_dom_sf"/>
</dbReference>
<dbReference type="PROSITE" id="PS50106">
    <property type="entry name" value="PDZ"/>
    <property type="match status" value="1"/>
</dbReference>
<dbReference type="Gene3D" id="3.90.226.10">
    <property type="entry name" value="2-enoyl-CoA Hydratase, Chain A, domain 1"/>
    <property type="match status" value="1"/>
</dbReference>
<dbReference type="EMBL" id="SNXO01000021">
    <property type="protein sequence ID" value="TDP54561.1"/>
    <property type="molecule type" value="Genomic_DNA"/>
</dbReference>
<dbReference type="InterPro" id="IPR001478">
    <property type="entry name" value="PDZ"/>
</dbReference>
<accession>A0A4R6Q097</accession>